<dbReference type="CDD" id="cd02796">
    <property type="entry name" value="tRNA_bind_bactPheRS"/>
    <property type="match status" value="1"/>
</dbReference>
<evidence type="ECO:0000259" key="18">
    <source>
        <dbReference type="PROSITE" id="PS51447"/>
    </source>
</evidence>
<feature type="binding site" evidence="15">
    <location>
        <position position="477"/>
    </location>
    <ligand>
        <name>Mg(2+)</name>
        <dbReference type="ChEBI" id="CHEBI:18420"/>
        <note>shared with alpha subunit</note>
    </ligand>
</feature>
<dbReference type="SUPFAM" id="SSF56037">
    <property type="entry name" value="PheT/TilS domain"/>
    <property type="match status" value="1"/>
</dbReference>
<dbReference type="AlphaFoldDB" id="A0A5M9HTU5"/>
<dbReference type="Pfam" id="PF03147">
    <property type="entry name" value="FDX-ACB"/>
    <property type="match status" value="1"/>
</dbReference>
<evidence type="ECO:0000256" key="8">
    <source>
        <dbReference type="ARBA" id="ARBA00022741"/>
    </source>
</evidence>
<dbReference type="GO" id="GO:0006432">
    <property type="term" value="P:phenylalanyl-tRNA aminoacylation"/>
    <property type="evidence" value="ECO:0007669"/>
    <property type="project" value="UniProtKB-UniRule"/>
</dbReference>
<comment type="subcellular location">
    <subcellularLocation>
        <location evidence="1 15">Cytoplasm</location>
    </subcellularLocation>
</comment>
<feature type="binding site" evidence="15">
    <location>
        <position position="476"/>
    </location>
    <ligand>
        <name>Mg(2+)</name>
        <dbReference type="ChEBI" id="CHEBI:18420"/>
        <note>shared with alpha subunit</note>
    </ligand>
</feature>
<dbReference type="SMART" id="SM00873">
    <property type="entry name" value="B3_4"/>
    <property type="match status" value="1"/>
</dbReference>
<dbReference type="GO" id="GO:0005524">
    <property type="term" value="F:ATP binding"/>
    <property type="evidence" value="ECO:0007669"/>
    <property type="project" value="UniProtKB-UniRule"/>
</dbReference>
<dbReference type="InterPro" id="IPR005121">
    <property type="entry name" value="Fdx_antiC-bd"/>
</dbReference>
<comment type="cofactor">
    <cofactor evidence="15">
        <name>Mg(2+)</name>
        <dbReference type="ChEBI" id="CHEBI:18420"/>
    </cofactor>
    <text evidence="15">Binds 2 magnesium ions per tetramer.</text>
</comment>
<feature type="domain" description="B5" evidence="19">
    <location>
        <begin position="412"/>
        <end position="489"/>
    </location>
</feature>
<evidence type="ECO:0000256" key="15">
    <source>
        <dbReference type="HAMAP-Rule" id="MF_00283"/>
    </source>
</evidence>
<dbReference type="GO" id="GO:0016740">
    <property type="term" value="F:transferase activity"/>
    <property type="evidence" value="ECO:0007669"/>
    <property type="project" value="UniProtKB-ARBA"/>
</dbReference>
<keyword evidence="6 15" id="KW-0436">Ligase</keyword>
<evidence type="ECO:0000256" key="4">
    <source>
        <dbReference type="ARBA" id="ARBA00022490"/>
    </source>
</evidence>
<dbReference type="Gene3D" id="3.30.930.10">
    <property type="entry name" value="Bira Bifunctional Protein, Domain 2"/>
    <property type="match status" value="1"/>
</dbReference>
<evidence type="ECO:0000256" key="2">
    <source>
        <dbReference type="ARBA" id="ARBA00008653"/>
    </source>
</evidence>
<dbReference type="Pfam" id="PF03484">
    <property type="entry name" value="B5"/>
    <property type="match status" value="1"/>
</dbReference>
<dbReference type="InterPro" id="IPR036690">
    <property type="entry name" value="Fdx_antiC-bd_sf"/>
</dbReference>
<feature type="domain" description="FDX-ACB" evidence="18">
    <location>
        <begin position="717"/>
        <end position="812"/>
    </location>
</feature>
<evidence type="ECO:0000256" key="1">
    <source>
        <dbReference type="ARBA" id="ARBA00004496"/>
    </source>
</evidence>
<dbReference type="InterPro" id="IPR020825">
    <property type="entry name" value="Phe-tRNA_synthase-like_B3/B4"/>
</dbReference>
<keyword evidence="4 15" id="KW-0963">Cytoplasm</keyword>
<dbReference type="InterPro" id="IPR033714">
    <property type="entry name" value="tRNA_bind_bactPheRS"/>
</dbReference>
<dbReference type="Pfam" id="PF17759">
    <property type="entry name" value="tRNA_synthFbeta"/>
    <property type="match status" value="1"/>
</dbReference>
<keyword evidence="7 15" id="KW-0479">Metal-binding</keyword>
<proteinExistence type="inferred from homology"/>
<feature type="binding site" evidence="15">
    <location>
        <position position="473"/>
    </location>
    <ligand>
        <name>Mg(2+)</name>
        <dbReference type="ChEBI" id="CHEBI:18420"/>
        <note>shared with alpha subunit</note>
    </ligand>
</feature>
<dbReference type="GO" id="GO:0009328">
    <property type="term" value="C:phenylalanine-tRNA ligase complex"/>
    <property type="evidence" value="ECO:0007669"/>
    <property type="project" value="TreeGrafter"/>
</dbReference>
<dbReference type="InterPro" id="IPR005147">
    <property type="entry name" value="tRNA_synthase_B5-dom"/>
</dbReference>
<evidence type="ECO:0000313" key="20">
    <source>
        <dbReference type="EMBL" id="KAA8500400.1"/>
    </source>
</evidence>
<dbReference type="Gene3D" id="2.40.50.140">
    <property type="entry name" value="Nucleic acid-binding proteins"/>
    <property type="match status" value="1"/>
</dbReference>
<feature type="domain" description="TRNA-binding" evidence="17">
    <location>
        <begin position="41"/>
        <end position="161"/>
    </location>
</feature>
<evidence type="ECO:0000256" key="13">
    <source>
        <dbReference type="ARBA" id="ARBA00023146"/>
    </source>
</evidence>
<dbReference type="InterPro" id="IPR005146">
    <property type="entry name" value="B3/B4_tRNA-bd"/>
</dbReference>
<evidence type="ECO:0000259" key="19">
    <source>
        <dbReference type="PROSITE" id="PS51483"/>
    </source>
</evidence>
<dbReference type="Gene3D" id="3.50.40.10">
    <property type="entry name" value="Phenylalanyl-trna Synthetase, Chain B, domain 3"/>
    <property type="match status" value="1"/>
</dbReference>
<evidence type="ECO:0000256" key="6">
    <source>
        <dbReference type="ARBA" id="ARBA00022598"/>
    </source>
</evidence>
<dbReference type="GO" id="GO:0004826">
    <property type="term" value="F:phenylalanine-tRNA ligase activity"/>
    <property type="evidence" value="ECO:0007669"/>
    <property type="project" value="UniProtKB-UniRule"/>
</dbReference>
<organism evidence="20 21">
    <name type="scientific">Mediterraneibacter catenae</name>
    <dbReference type="NCBI Taxonomy" id="2594882"/>
    <lineage>
        <taxon>Bacteria</taxon>
        <taxon>Bacillati</taxon>
        <taxon>Bacillota</taxon>
        <taxon>Clostridia</taxon>
        <taxon>Lachnospirales</taxon>
        <taxon>Lachnospiraceae</taxon>
        <taxon>Mediterraneibacter</taxon>
    </lineage>
</organism>
<keyword evidence="12 15" id="KW-0648">Protein biosynthesis</keyword>
<dbReference type="InterPro" id="IPR012340">
    <property type="entry name" value="NA-bd_OB-fold"/>
</dbReference>
<dbReference type="PROSITE" id="PS50886">
    <property type="entry name" value="TRBD"/>
    <property type="match status" value="1"/>
</dbReference>
<dbReference type="InterPro" id="IPR004532">
    <property type="entry name" value="Phe-tRNA-ligase_IIc_bsu_bact"/>
</dbReference>
<dbReference type="InterPro" id="IPR045060">
    <property type="entry name" value="Phe-tRNA-ligase_IIc_bsu"/>
</dbReference>
<dbReference type="SUPFAM" id="SSF55681">
    <property type="entry name" value="Class II aaRS and biotin synthetases"/>
    <property type="match status" value="1"/>
</dbReference>
<feature type="binding site" evidence="15">
    <location>
        <position position="467"/>
    </location>
    <ligand>
        <name>Mg(2+)</name>
        <dbReference type="ChEBI" id="CHEBI:18420"/>
        <note>shared with alpha subunit</note>
    </ligand>
</feature>
<dbReference type="GO" id="GO:0000287">
    <property type="term" value="F:magnesium ion binding"/>
    <property type="evidence" value="ECO:0007669"/>
    <property type="project" value="UniProtKB-UniRule"/>
</dbReference>
<evidence type="ECO:0000256" key="3">
    <source>
        <dbReference type="ARBA" id="ARBA00011209"/>
    </source>
</evidence>
<sequence length="814" mass="91558">MKLSLSWIKDYVNIPEDADLKKLAYDLTMSTVEVEDVEDLARRFDNMLVGVIEKIEPHPNADKLRVCKVDIGGGEIKDIVCGGINLKEGMRVAVSCPGAVVRWHGEGEPVVIKNSKLRGVESYGMICASDEIGLGELFPAEQEAEILDLSAFDVPAGTSLADALDMNDILLEIDNKSMTNRPDLWGHYGIAREIAALYDLPLKEIKPFETDVQSDFRVEIEAPDRCTRYIGVEMSGVSVKPSPYKMQNRIWKAGMRPINALVDITNYVMLAVGNPTHAFDADNITDHIVVRHASEGEKLLLLNDNELTLCDDDLVITDSEGPVALAGVMGGAKDSILPKTERVILEVANFEAAGIRRTALRYDTRTEASSRYEKAIDPERCDQALALSMYYFSELYPELKVTGFCDNYVKKLERAQIDVSLTWLEKRLGKHLTDNEIRGKLEKLGFEVQIDGDNMHVTAPTWRSTGDISIKDDVMEEVARMYGYDNFDATAFTTSFTGAINQKDKSLVRNIKEYLAIRCGMQEVYTYPWMNDVFVNAVLQNTDGILRLSTPPAPELGYIRSSLLPNLCEAVAKNERYFNDFSIFEEAQVFFDKNYTSVYDETESLPEQRRHIGAAFASSVKDINSLFREAKGVLEYMPRYTHMEAYEFRKEEKPVWADNVVWLNIYLGDEKIGDMGLVAKKVSMECGIKNVSVMLFELDATKLKPLKSRTNKFTHLAEYPETDYDISMLFDADASWHDIYDAVMGKKKASALLKDASFVDEYRGKQIPSGKKSVTIRLTIGSDEKTLTSQEIENAANQVMKKLGKKMNAELRTQ</sequence>
<keyword evidence="5 16" id="KW-0820">tRNA-binding</keyword>
<keyword evidence="8 15" id="KW-0547">Nucleotide-binding</keyword>
<dbReference type="InterPro" id="IPR002547">
    <property type="entry name" value="tRNA-bd_dom"/>
</dbReference>
<gene>
    <name evidence="15" type="primary">pheT</name>
    <name evidence="20" type="ORF">FNY66_13665</name>
</gene>
<dbReference type="SMART" id="SM00896">
    <property type="entry name" value="FDX-ACB"/>
    <property type="match status" value="1"/>
</dbReference>
<comment type="subunit">
    <text evidence="3 15">Tetramer of two alpha and two beta subunits.</text>
</comment>
<comment type="catalytic activity">
    <reaction evidence="14 15">
        <text>tRNA(Phe) + L-phenylalanine + ATP = L-phenylalanyl-tRNA(Phe) + AMP + diphosphate + H(+)</text>
        <dbReference type="Rhea" id="RHEA:19413"/>
        <dbReference type="Rhea" id="RHEA-COMP:9668"/>
        <dbReference type="Rhea" id="RHEA-COMP:9699"/>
        <dbReference type="ChEBI" id="CHEBI:15378"/>
        <dbReference type="ChEBI" id="CHEBI:30616"/>
        <dbReference type="ChEBI" id="CHEBI:33019"/>
        <dbReference type="ChEBI" id="CHEBI:58095"/>
        <dbReference type="ChEBI" id="CHEBI:78442"/>
        <dbReference type="ChEBI" id="CHEBI:78531"/>
        <dbReference type="ChEBI" id="CHEBI:456215"/>
        <dbReference type="EC" id="6.1.1.20"/>
    </reaction>
</comment>
<evidence type="ECO:0000256" key="16">
    <source>
        <dbReference type="PROSITE-ProRule" id="PRU00209"/>
    </source>
</evidence>
<evidence type="ECO:0000256" key="10">
    <source>
        <dbReference type="ARBA" id="ARBA00022842"/>
    </source>
</evidence>
<comment type="similarity">
    <text evidence="2 15">Belongs to the phenylalanyl-tRNA synthetase beta subunit family. Type 1 subfamily.</text>
</comment>
<dbReference type="RefSeq" id="WP_150311496.1">
    <property type="nucleotide sequence ID" value="NZ_VMSO01000026.1"/>
</dbReference>
<reference evidence="20" key="1">
    <citation type="submission" date="2019-07" db="EMBL/GenBank/DDBJ databases">
        <authorList>
            <person name="Wongkuna S."/>
            <person name="Scaria J."/>
        </authorList>
    </citation>
    <scope>NUCLEOTIDE SEQUENCE [LARGE SCALE GENOMIC DNA]</scope>
    <source>
        <strain evidence="20">SW178</strain>
    </source>
</reference>
<evidence type="ECO:0000256" key="5">
    <source>
        <dbReference type="ARBA" id="ARBA00022555"/>
    </source>
</evidence>
<dbReference type="SUPFAM" id="SSF54991">
    <property type="entry name" value="Anticodon-binding domain of PheRS"/>
    <property type="match status" value="1"/>
</dbReference>
<keyword evidence="11 16" id="KW-0694">RNA-binding</keyword>
<evidence type="ECO:0000256" key="14">
    <source>
        <dbReference type="ARBA" id="ARBA00049255"/>
    </source>
</evidence>
<evidence type="ECO:0000313" key="21">
    <source>
        <dbReference type="Proteomes" id="UP000322025"/>
    </source>
</evidence>
<keyword evidence="21" id="KW-1185">Reference proteome</keyword>
<accession>A0A5M9HTU5</accession>
<dbReference type="SUPFAM" id="SSF50249">
    <property type="entry name" value="Nucleic acid-binding proteins"/>
    <property type="match status" value="1"/>
</dbReference>
<dbReference type="PROSITE" id="PS51447">
    <property type="entry name" value="FDX_ACB"/>
    <property type="match status" value="1"/>
</dbReference>
<dbReference type="SUPFAM" id="SSF46955">
    <property type="entry name" value="Putative DNA-binding domain"/>
    <property type="match status" value="1"/>
</dbReference>
<name>A0A5M9HTU5_9FIRM</name>
<dbReference type="PANTHER" id="PTHR10947:SF0">
    <property type="entry name" value="PHENYLALANINE--TRNA LIGASE BETA SUBUNIT"/>
    <property type="match status" value="1"/>
</dbReference>
<dbReference type="NCBIfam" id="TIGR00472">
    <property type="entry name" value="pheT_bact"/>
    <property type="match status" value="1"/>
</dbReference>
<dbReference type="EMBL" id="VMSO01000026">
    <property type="protein sequence ID" value="KAA8500400.1"/>
    <property type="molecule type" value="Genomic_DNA"/>
</dbReference>
<dbReference type="InterPro" id="IPR041616">
    <property type="entry name" value="PheRS_beta_core"/>
</dbReference>
<dbReference type="Proteomes" id="UP000322025">
    <property type="component" value="Unassembled WGS sequence"/>
</dbReference>
<dbReference type="InterPro" id="IPR045864">
    <property type="entry name" value="aa-tRNA-synth_II/BPL/LPL"/>
</dbReference>
<dbReference type="InterPro" id="IPR009061">
    <property type="entry name" value="DNA-bd_dom_put_sf"/>
</dbReference>
<evidence type="ECO:0000259" key="17">
    <source>
        <dbReference type="PROSITE" id="PS50886"/>
    </source>
</evidence>
<dbReference type="OrthoDB" id="9805455at2"/>
<dbReference type="Pfam" id="PF01588">
    <property type="entry name" value="tRNA_bind"/>
    <property type="match status" value="1"/>
</dbReference>
<dbReference type="Gene3D" id="3.30.70.380">
    <property type="entry name" value="Ferrodoxin-fold anticodon-binding domain"/>
    <property type="match status" value="1"/>
</dbReference>
<keyword evidence="9 15" id="KW-0067">ATP-binding</keyword>
<dbReference type="GO" id="GO:0140096">
    <property type="term" value="F:catalytic activity, acting on a protein"/>
    <property type="evidence" value="ECO:0007669"/>
    <property type="project" value="UniProtKB-ARBA"/>
</dbReference>
<comment type="caution">
    <text evidence="20">The sequence shown here is derived from an EMBL/GenBank/DDBJ whole genome shotgun (WGS) entry which is preliminary data.</text>
</comment>
<keyword evidence="13 15" id="KW-0030">Aminoacyl-tRNA synthetase</keyword>
<dbReference type="PANTHER" id="PTHR10947">
    <property type="entry name" value="PHENYLALANYL-TRNA SYNTHETASE BETA CHAIN AND LEUCINE-RICH REPEAT-CONTAINING PROTEIN 47"/>
    <property type="match status" value="1"/>
</dbReference>
<dbReference type="GO" id="GO:0000049">
    <property type="term" value="F:tRNA binding"/>
    <property type="evidence" value="ECO:0007669"/>
    <property type="project" value="UniProtKB-UniRule"/>
</dbReference>
<evidence type="ECO:0000256" key="12">
    <source>
        <dbReference type="ARBA" id="ARBA00022917"/>
    </source>
</evidence>
<dbReference type="EC" id="6.1.1.20" evidence="15"/>
<evidence type="ECO:0000256" key="11">
    <source>
        <dbReference type="ARBA" id="ARBA00022884"/>
    </source>
</evidence>
<evidence type="ECO:0000256" key="7">
    <source>
        <dbReference type="ARBA" id="ARBA00022723"/>
    </source>
</evidence>
<keyword evidence="10 15" id="KW-0460">Magnesium</keyword>
<dbReference type="Gene3D" id="3.30.56.10">
    <property type="match status" value="2"/>
</dbReference>
<dbReference type="HAMAP" id="MF_00283">
    <property type="entry name" value="Phe_tRNA_synth_beta1"/>
    <property type="match status" value="1"/>
</dbReference>
<protein>
    <recommendedName>
        <fullName evidence="15">Phenylalanine--tRNA ligase beta subunit</fullName>
        <ecNumber evidence="15">6.1.1.20</ecNumber>
    </recommendedName>
    <alternativeName>
        <fullName evidence="15">Phenylalanyl-tRNA synthetase beta subunit</fullName>
        <shortName evidence="15">PheRS</shortName>
    </alternativeName>
</protein>
<dbReference type="PROSITE" id="PS51483">
    <property type="entry name" value="B5"/>
    <property type="match status" value="1"/>
</dbReference>
<dbReference type="SMART" id="SM00874">
    <property type="entry name" value="B5"/>
    <property type="match status" value="1"/>
</dbReference>
<dbReference type="Pfam" id="PF03483">
    <property type="entry name" value="B3_4"/>
    <property type="match status" value="1"/>
</dbReference>
<evidence type="ECO:0000256" key="9">
    <source>
        <dbReference type="ARBA" id="ARBA00022840"/>
    </source>
</evidence>